<accession>A0A6I6MU66</accession>
<dbReference type="EMBL" id="CP047045">
    <property type="protein sequence ID" value="QGZ94713.1"/>
    <property type="molecule type" value="Genomic_DNA"/>
</dbReference>
<evidence type="ECO:0000313" key="7">
    <source>
        <dbReference type="EMBL" id="QGZ94713.1"/>
    </source>
</evidence>
<name>A0A6I6MU66_9CAUL</name>
<evidence type="ECO:0000256" key="4">
    <source>
        <dbReference type="ARBA" id="ARBA00023136"/>
    </source>
</evidence>
<feature type="transmembrane region" description="Helical" evidence="5">
    <location>
        <begin position="26"/>
        <end position="50"/>
    </location>
</feature>
<evidence type="ECO:0000256" key="2">
    <source>
        <dbReference type="ARBA" id="ARBA00022692"/>
    </source>
</evidence>
<dbReference type="KEGG" id="tsv:DSM104635_01543"/>
<keyword evidence="8" id="KW-1185">Reference proteome</keyword>
<dbReference type="PANTHER" id="PTHR38480:SF1">
    <property type="entry name" value="SLR0254 PROTEIN"/>
    <property type="match status" value="1"/>
</dbReference>
<protein>
    <submittedName>
        <fullName evidence="7">RDD family protein</fullName>
    </submittedName>
</protein>
<organism evidence="7 8">
    <name type="scientific">Terricaulis silvestris</name>
    <dbReference type="NCBI Taxonomy" id="2686094"/>
    <lineage>
        <taxon>Bacteria</taxon>
        <taxon>Pseudomonadati</taxon>
        <taxon>Pseudomonadota</taxon>
        <taxon>Alphaproteobacteria</taxon>
        <taxon>Caulobacterales</taxon>
        <taxon>Caulobacteraceae</taxon>
        <taxon>Terricaulis</taxon>
    </lineage>
</organism>
<keyword evidence="2 5" id="KW-0812">Transmembrane</keyword>
<dbReference type="PANTHER" id="PTHR38480">
    <property type="entry name" value="SLR0254 PROTEIN"/>
    <property type="match status" value="1"/>
</dbReference>
<proteinExistence type="predicted"/>
<dbReference type="InterPro" id="IPR010432">
    <property type="entry name" value="RDD"/>
</dbReference>
<reference evidence="8" key="1">
    <citation type="submission" date="2019-12" db="EMBL/GenBank/DDBJ databases">
        <title>Complete genome of Terracaulis silvestris 0127_4.</title>
        <authorList>
            <person name="Vieira S."/>
            <person name="Riedel T."/>
            <person name="Sproer C."/>
            <person name="Pascual J."/>
            <person name="Boedeker C."/>
            <person name="Overmann J."/>
        </authorList>
    </citation>
    <scope>NUCLEOTIDE SEQUENCE [LARGE SCALE GENOMIC DNA]</scope>
    <source>
        <strain evidence="8">0127_4</strain>
    </source>
</reference>
<evidence type="ECO:0000256" key="1">
    <source>
        <dbReference type="ARBA" id="ARBA00004141"/>
    </source>
</evidence>
<dbReference type="RefSeq" id="WP_158765633.1">
    <property type="nucleotide sequence ID" value="NZ_CP047045.1"/>
</dbReference>
<dbReference type="Pfam" id="PF06271">
    <property type="entry name" value="RDD"/>
    <property type="match status" value="1"/>
</dbReference>
<feature type="transmembrane region" description="Helical" evidence="5">
    <location>
        <begin position="56"/>
        <end position="75"/>
    </location>
</feature>
<evidence type="ECO:0000256" key="3">
    <source>
        <dbReference type="ARBA" id="ARBA00022989"/>
    </source>
</evidence>
<evidence type="ECO:0000256" key="5">
    <source>
        <dbReference type="SAM" id="Phobius"/>
    </source>
</evidence>
<sequence length="174" mass="18442">MADVQKTAVQQAAEDMDTGGILVRRWLGCWIDLLALVALFFVPALAIGLIPNGSELPANTILIPALALSVLYFPVTEGFRGRSLGKLITGLKVVDKDGRTPGIGRAFVRTLTRLVEVNPVLAGGVPAGIVVLCTKRKQRLGDLLAGTYVMSADSLKQMADVDATLAAMRSARAQ</sequence>
<keyword evidence="4 5" id="KW-0472">Membrane</keyword>
<dbReference type="GO" id="GO:0016020">
    <property type="term" value="C:membrane"/>
    <property type="evidence" value="ECO:0007669"/>
    <property type="project" value="UniProtKB-SubCell"/>
</dbReference>
<comment type="subcellular location">
    <subcellularLocation>
        <location evidence="1">Membrane</location>
        <topology evidence="1">Multi-pass membrane protein</topology>
    </subcellularLocation>
</comment>
<feature type="domain" description="RDD" evidence="6">
    <location>
        <begin position="23"/>
        <end position="146"/>
    </location>
</feature>
<dbReference type="AlphaFoldDB" id="A0A6I6MU66"/>
<evidence type="ECO:0000259" key="6">
    <source>
        <dbReference type="Pfam" id="PF06271"/>
    </source>
</evidence>
<keyword evidence="3 5" id="KW-1133">Transmembrane helix</keyword>
<evidence type="ECO:0000313" key="8">
    <source>
        <dbReference type="Proteomes" id="UP000431269"/>
    </source>
</evidence>
<gene>
    <name evidence="7" type="ORF">DSM104635_01543</name>
</gene>
<dbReference type="Proteomes" id="UP000431269">
    <property type="component" value="Chromosome"/>
</dbReference>